<reference evidence="4" key="1">
    <citation type="submission" date="2012-06" db="EMBL/GenBank/DDBJ databases">
        <title>The complete genome of Belliella baltica DSM 15883.</title>
        <authorList>
            <person name="Lucas S."/>
            <person name="Copeland A."/>
            <person name="Lapidus A."/>
            <person name="Goodwin L."/>
            <person name="Pitluck S."/>
            <person name="Peters L."/>
            <person name="Mikhailova N."/>
            <person name="Davenport K."/>
            <person name="Kyrpides N."/>
            <person name="Mavromatis K."/>
            <person name="Pagani I."/>
            <person name="Ivanova N."/>
            <person name="Ovchinnikova G."/>
            <person name="Zeytun A."/>
            <person name="Detter J.C."/>
            <person name="Han C."/>
            <person name="Land M."/>
            <person name="Hauser L."/>
            <person name="Markowitz V."/>
            <person name="Cheng J.-F."/>
            <person name="Hugenholtz P."/>
            <person name="Woyke T."/>
            <person name="Wu D."/>
            <person name="Tindall B."/>
            <person name="Pomrenke H."/>
            <person name="Brambilla E."/>
            <person name="Klenk H.-P."/>
            <person name="Eisen J.A."/>
        </authorList>
    </citation>
    <scope>NUCLEOTIDE SEQUENCE [LARGE SCALE GENOMIC DNA]</scope>
    <source>
        <strain evidence="4">DSM 15883 / CIP 108006 / LMG 21964 / BA134</strain>
    </source>
</reference>
<accession>I3Z568</accession>
<dbReference type="PATRIC" id="fig|866536.3.peg.1846"/>
<sequence length="241" mass="27122">MITTMKMKHNMRTVAMLLLLSLGFGLTGCLDDNEGTPIPPAAFISIYHGSPDAPNLDVFANSNRVTTNPFRYTETLPYSRFYLGERTFKFSPYNSVTSLLEKTFTIEEDVVYSMFFTGMEDDLDAILLTDEWATPNQESAQLRFVHLSPDAGLIEVQVEEGDSPFVDNSDFKTHSNFEDLDSGTYNIRVVSKGSGETLVTANNVELRGNRVYTLVLRGLQEEGTEVEKRLNLQLITNFINF</sequence>
<keyword evidence="1" id="KW-0732">Signal</keyword>
<dbReference type="InterPro" id="IPR025510">
    <property type="entry name" value="DUF4397"/>
</dbReference>
<name>I3Z568_BELBD</name>
<dbReference type="EMBL" id="CP003281">
    <property type="protein sequence ID" value="AFL84386.1"/>
    <property type="molecule type" value="Genomic_DNA"/>
</dbReference>
<feature type="chain" id="PRO_5003684159" description="DUF4397 domain-containing protein" evidence="1">
    <location>
        <begin position="28"/>
        <end position="241"/>
    </location>
</feature>
<dbReference type="PROSITE" id="PS51257">
    <property type="entry name" value="PROKAR_LIPOPROTEIN"/>
    <property type="match status" value="1"/>
</dbReference>
<evidence type="ECO:0000313" key="4">
    <source>
        <dbReference type="Proteomes" id="UP000006050"/>
    </source>
</evidence>
<dbReference type="KEGG" id="bbd:Belba_1787"/>
<organism evidence="3 4">
    <name type="scientific">Belliella baltica (strain DSM 15883 / CIP 108006 / LMG 21964 / BA134)</name>
    <dbReference type="NCBI Taxonomy" id="866536"/>
    <lineage>
        <taxon>Bacteria</taxon>
        <taxon>Pseudomonadati</taxon>
        <taxon>Bacteroidota</taxon>
        <taxon>Cytophagia</taxon>
        <taxon>Cytophagales</taxon>
        <taxon>Cyclobacteriaceae</taxon>
        <taxon>Belliella</taxon>
    </lineage>
</organism>
<keyword evidence="4" id="KW-1185">Reference proteome</keyword>
<dbReference type="OrthoDB" id="9792011at2"/>
<dbReference type="HOGENOM" id="CLU_069060_2_0_10"/>
<dbReference type="eggNOG" id="ENOG5032YFD">
    <property type="taxonomic scope" value="Bacteria"/>
</dbReference>
<proteinExistence type="predicted"/>
<dbReference type="AlphaFoldDB" id="I3Z568"/>
<evidence type="ECO:0000259" key="2">
    <source>
        <dbReference type="Pfam" id="PF14344"/>
    </source>
</evidence>
<evidence type="ECO:0000256" key="1">
    <source>
        <dbReference type="SAM" id="SignalP"/>
    </source>
</evidence>
<gene>
    <name evidence="3" type="ordered locus">Belba_1787</name>
</gene>
<feature type="domain" description="DUF4397" evidence="2">
    <location>
        <begin position="42"/>
        <end position="156"/>
    </location>
</feature>
<evidence type="ECO:0000313" key="3">
    <source>
        <dbReference type="EMBL" id="AFL84386.1"/>
    </source>
</evidence>
<dbReference type="RefSeq" id="WP_014772366.1">
    <property type="nucleotide sequence ID" value="NC_018010.1"/>
</dbReference>
<dbReference type="STRING" id="866536.Belba_1787"/>
<feature type="signal peptide" evidence="1">
    <location>
        <begin position="1"/>
        <end position="27"/>
    </location>
</feature>
<dbReference type="Pfam" id="PF14344">
    <property type="entry name" value="DUF4397"/>
    <property type="match status" value="1"/>
</dbReference>
<dbReference type="Proteomes" id="UP000006050">
    <property type="component" value="Chromosome"/>
</dbReference>
<protein>
    <recommendedName>
        <fullName evidence="2">DUF4397 domain-containing protein</fullName>
    </recommendedName>
</protein>